<gene>
    <name evidence="3" type="ORF">LdCL_330035000</name>
</gene>
<dbReference type="GO" id="GO:0045116">
    <property type="term" value="P:protein neddylation"/>
    <property type="evidence" value="ECO:0007669"/>
    <property type="project" value="TreeGrafter"/>
</dbReference>
<proteinExistence type="predicted"/>
<dbReference type="InterPro" id="IPR035985">
    <property type="entry name" value="Ubiquitin-activating_enz"/>
</dbReference>
<dbReference type="AlphaFoldDB" id="A0A3S7X724"/>
<dbReference type="PANTHER" id="PTHR10953:SF29">
    <property type="entry name" value="NEDD8-ACTIVATING ENZYME E1 REGULATORY SUBUNIT"/>
    <property type="match status" value="1"/>
</dbReference>
<evidence type="ECO:0000313" key="3">
    <source>
        <dbReference type="EMBL" id="AYU82261.1"/>
    </source>
</evidence>
<dbReference type="SUPFAM" id="SSF69572">
    <property type="entry name" value="Activating enzymes of the ubiquitin-like proteins"/>
    <property type="match status" value="2"/>
</dbReference>
<dbReference type="PANTHER" id="PTHR10953">
    <property type="entry name" value="UBIQUITIN-ACTIVATING ENZYME E1"/>
    <property type="match status" value="1"/>
</dbReference>
<dbReference type="EMBL" id="CP029532">
    <property type="protein sequence ID" value="AYU82261.1"/>
    <property type="molecule type" value="Genomic_DNA"/>
</dbReference>
<feature type="region of interest" description="Disordered" evidence="1">
    <location>
        <begin position="565"/>
        <end position="587"/>
    </location>
</feature>
<dbReference type="Pfam" id="PF00899">
    <property type="entry name" value="ThiF"/>
    <property type="match status" value="1"/>
</dbReference>
<dbReference type="VEuPathDB" id="TriTrypDB:LDHU3_33.3930"/>
<evidence type="ECO:0000259" key="2">
    <source>
        <dbReference type="Pfam" id="PF00899"/>
    </source>
</evidence>
<dbReference type="GO" id="GO:0019781">
    <property type="term" value="F:NEDD8 activating enzyme activity"/>
    <property type="evidence" value="ECO:0007669"/>
    <property type="project" value="TreeGrafter"/>
</dbReference>
<dbReference type="InterPro" id="IPR000594">
    <property type="entry name" value="ThiF_NAD_FAD-bd"/>
</dbReference>
<dbReference type="OrthoDB" id="1708823at2759"/>
<feature type="compositionally biased region" description="Basic and acidic residues" evidence="1">
    <location>
        <begin position="569"/>
        <end position="580"/>
    </location>
</feature>
<reference evidence="3 4" key="1">
    <citation type="journal article" date="2018" name="Sci. Rep.">
        <title>A complete Leishmania donovani reference genome identifies novel genetic variations associated with virulence.</title>
        <authorList>
            <person name="Lypaczewski P."/>
            <person name="Hoshizaki J."/>
            <person name="Zhang W.-W."/>
            <person name="McCall L.-I."/>
            <person name="Torcivia-Rodriguez J."/>
            <person name="Simonyan V."/>
            <person name="Kaur A."/>
            <person name="Dewar K."/>
            <person name="Matlashewski G."/>
        </authorList>
    </citation>
    <scope>NUCLEOTIDE SEQUENCE [LARGE SCALE GENOMIC DNA]</scope>
    <source>
        <strain evidence="3 4">LdCL</strain>
    </source>
</reference>
<evidence type="ECO:0000256" key="1">
    <source>
        <dbReference type="SAM" id="MobiDB-lite"/>
    </source>
</evidence>
<dbReference type="Gene3D" id="3.40.50.720">
    <property type="entry name" value="NAD(P)-binding Rossmann-like Domain"/>
    <property type="match status" value="2"/>
</dbReference>
<keyword evidence="4" id="KW-1185">Reference proteome</keyword>
<protein>
    <recommendedName>
        <fullName evidence="2">THIF-type NAD/FAD binding fold domain-containing protein</fullName>
    </recommendedName>
</protein>
<dbReference type="VEuPathDB" id="TriTrypDB:LdCL_330035000"/>
<evidence type="ECO:0000313" key="4">
    <source>
        <dbReference type="Proteomes" id="UP000274082"/>
    </source>
</evidence>
<dbReference type="GO" id="GO:0005737">
    <property type="term" value="C:cytoplasm"/>
    <property type="evidence" value="ECO:0007669"/>
    <property type="project" value="TreeGrafter"/>
</dbReference>
<name>A0A3S7X724_LEIDO</name>
<sequence>MSASNAPPPLDAKDIIGDSVKQVKFDRQLRLWGADGQAALEASHVVALGVTVAIAEALKSLVLAGVRTVTLVDERVVSGEDVASNYFVAATAIGSPLAATVLQHICGLGEQCRAVPVQECPREWVAKYREAVDADWAAGYVDSGRLWPVSAAREAPAVPTGTTSAVQRFFTGYASIAILNNTSSSSHVPPCNSTNPSPTAEEPLSLPSLMLVSERYGDFSPASLLLQTCATRVHPDVPVLLVRSSGLLGVLQTYCCDRVIMRPQNPTQIQMEDLRIFEPFPALQAWFDAHDPDDVVQFPAGSADAMTLHSYLPYPCIVHHAFRRWWATLPEEEKRSRQTSSSSSIFPLNAQDYRAIASVVGGMIRRQGVPEEAFVEAMEKCTAKLNRPVVQRLPEALAKLLRDARCADPMRAVQTVQSRLSPAALMSSSPAVREVAALHVWASPDVLVWFILRAVQLFVTGEVGDELEVGNGASTRPAAVHKSEPKAAVEEPEEVECVIACAAPLPRGAAYAAYRMPHSGYLPDFTTTTIWYRELQELYQGKHAEDVACIAARAMELVEAALQQEEEKELERKDEEEQRQHRGPSRTSLVAAKVKPLLLQYTAMIVANIWDIRGVSFSSAYRAAAEAEWRQRLGQRLVWLTRHISFDMERNADARRAACFAVAYLCKEELQRRGARAEESDLSGSAIAQEAAVLMSQASQEEAPIGGDGEEPALGLFDASLAPWWSEEGSRKLFAQACEEVARWARGKGGGGACVQLPSVAASTGALAAQEAVKLLMRIHVPCTNPMLYDGYTNKVFML</sequence>
<feature type="domain" description="THIF-type NAD/FAD binding fold" evidence="2">
    <location>
        <begin position="26"/>
        <end position="119"/>
    </location>
</feature>
<organism evidence="3 4">
    <name type="scientific">Leishmania donovani</name>
    <dbReference type="NCBI Taxonomy" id="5661"/>
    <lineage>
        <taxon>Eukaryota</taxon>
        <taxon>Discoba</taxon>
        <taxon>Euglenozoa</taxon>
        <taxon>Kinetoplastea</taxon>
        <taxon>Metakinetoplastina</taxon>
        <taxon>Trypanosomatida</taxon>
        <taxon>Trypanosomatidae</taxon>
        <taxon>Leishmaniinae</taxon>
        <taxon>Leishmania</taxon>
    </lineage>
</organism>
<dbReference type="VEuPathDB" id="TriTrypDB:LdBPK_332790.1"/>
<dbReference type="Proteomes" id="UP000274082">
    <property type="component" value="Chromosome 33"/>
</dbReference>
<dbReference type="InterPro" id="IPR045886">
    <property type="entry name" value="ThiF/MoeB/HesA"/>
</dbReference>
<accession>A0A3S7X724</accession>